<evidence type="ECO:0000256" key="2">
    <source>
        <dbReference type="ARBA" id="ARBA00008945"/>
    </source>
</evidence>
<dbReference type="Gene3D" id="3.30.160.20">
    <property type="match status" value="1"/>
</dbReference>
<dbReference type="FunCoup" id="A0A5J5EQE0">
    <property type="interactions" value="605"/>
</dbReference>
<dbReference type="PANTHER" id="PTHR48277:SF1">
    <property type="entry name" value="MITOCHONDRIAL RIBOSOMAL PROTEIN S5"/>
    <property type="match status" value="1"/>
</dbReference>
<dbReference type="GO" id="GO:0003735">
    <property type="term" value="F:structural constituent of ribosome"/>
    <property type="evidence" value="ECO:0007669"/>
    <property type="project" value="UniProtKB-UniRule"/>
</dbReference>
<evidence type="ECO:0000256" key="6">
    <source>
        <dbReference type="ARBA" id="ARBA00037226"/>
    </source>
</evidence>
<protein>
    <recommendedName>
        <fullName evidence="7">Small ribosomal subunit protein uS5m</fullName>
    </recommendedName>
</protein>
<evidence type="ECO:0000259" key="11">
    <source>
        <dbReference type="PROSITE" id="PS50881"/>
    </source>
</evidence>
<evidence type="ECO:0000313" key="12">
    <source>
        <dbReference type="EMBL" id="KAA8899402.1"/>
    </source>
</evidence>
<dbReference type="InParanoid" id="A0A5J5EQE0"/>
<evidence type="ECO:0000313" key="13">
    <source>
        <dbReference type="Proteomes" id="UP000326924"/>
    </source>
</evidence>
<evidence type="ECO:0000256" key="4">
    <source>
        <dbReference type="ARBA" id="ARBA00023128"/>
    </source>
</evidence>
<feature type="region of interest" description="Disordered" evidence="10">
    <location>
        <begin position="1"/>
        <end position="23"/>
    </location>
</feature>
<dbReference type="EMBL" id="VXIS01000167">
    <property type="protein sequence ID" value="KAA8899402.1"/>
    <property type="molecule type" value="Genomic_DNA"/>
</dbReference>
<evidence type="ECO:0000256" key="10">
    <source>
        <dbReference type="SAM" id="MobiDB-lite"/>
    </source>
</evidence>
<evidence type="ECO:0000256" key="1">
    <source>
        <dbReference type="ARBA" id="ARBA00004173"/>
    </source>
</evidence>
<comment type="subcellular location">
    <subcellularLocation>
        <location evidence="1">Mitochondrion</location>
    </subcellularLocation>
</comment>
<sequence>MSAARPLSRLLASTPTASFRPSAGLRAFSTTPLSLYPRRQKHPAPVPLTPQSAAYTPQEIEELQSHFSPEQLSALLAGENAIDRADFERRMGRRRGDPMMLHYLDDLTSLDPVLDFLPKPKPGEPMPRQVIPEIKDPVLKPTDDDVEGDVFKKLSARTGMPVGELRNLRTRLMVSHSVTNQTRMGKIRKIYALAVAGNGNGLLGIGEGKSVESEDAIRQATYMAMRNMEPIPRYEGRTIYGDVKVKQGAVEMKLFTRPPGFGVRCSAHIFEMCRCLGIHDLSARVTRSRNPMNVIKTFMKALKSQKLPETIARGRGKKMIDVRRVYYGGTV</sequence>
<accession>A0A5J5EQE0</accession>
<dbReference type="InterPro" id="IPR005324">
    <property type="entry name" value="Ribosomal_uS5_C"/>
</dbReference>
<dbReference type="Proteomes" id="UP000326924">
    <property type="component" value="Unassembled WGS sequence"/>
</dbReference>
<dbReference type="InterPro" id="IPR000851">
    <property type="entry name" value="Ribosomal_uS5"/>
</dbReference>
<keyword evidence="13" id="KW-1185">Reference proteome</keyword>
<dbReference type="SUPFAM" id="SSF54768">
    <property type="entry name" value="dsRNA-binding domain-like"/>
    <property type="match status" value="1"/>
</dbReference>
<name>A0A5J5EQE0_9PEZI</name>
<dbReference type="Pfam" id="PF00333">
    <property type="entry name" value="Ribosomal_S5"/>
    <property type="match status" value="1"/>
</dbReference>
<evidence type="ECO:0000256" key="5">
    <source>
        <dbReference type="ARBA" id="ARBA00023274"/>
    </source>
</evidence>
<evidence type="ECO:0000256" key="3">
    <source>
        <dbReference type="ARBA" id="ARBA00022980"/>
    </source>
</evidence>
<evidence type="ECO:0000256" key="8">
    <source>
        <dbReference type="PROSITE-ProRule" id="PRU00268"/>
    </source>
</evidence>
<keyword evidence="3 8" id="KW-0689">Ribosomal protein</keyword>
<dbReference type="Gene3D" id="3.30.230.10">
    <property type="match status" value="1"/>
</dbReference>
<comment type="caution">
    <text evidence="12">The sequence shown here is derived from an EMBL/GenBank/DDBJ whole genome shotgun (WGS) entry which is preliminary data.</text>
</comment>
<keyword evidence="4" id="KW-0496">Mitochondrion</keyword>
<evidence type="ECO:0000256" key="9">
    <source>
        <dbReference type="RuleBase" id="RU003823"/>
    </source>
</evidence>
<proteinExistence type="inferred from homology"/>
<dbReference type="PANTHER" id="PTHR48277">
    <property type="entry name" value="MITOCHONDRIAL RIBOSOMAL PROTEIN S5"/>
    <property type="match status" value="1"/>
</dbReference>
<dbReference type="AlphaFoldDB" id="A0A5J5EQE0"/>
<feature type="domain" description="S5 DRBM" evidence="11">
    <location>
        <begin position="168"/>
        <end position="231"/>
    </location>
</feature>
<organism evidence="12 13">
    <name type="scientific">Sphaerosporella brunnea</name>
    <dbReference type="NCBI Taxonomy" id="1250544"/>
    <lineage>
        <taxon>Eukaryota</taxon>
        <taxon>Fungi</taxon>
        <taxon>Dikarya</taxon>
        <taxon>Ascomycota</taxon>
        <taxon>Pezizomycotina</taxon>
        <taxon>Pezizomycetes</taxon>
        <taxon>Pezizales</taxon>
        <taxon>Pyronemataceae</taxon>
        <taxon>Sphaerosporella</taxon>
    </lineage>
</organism>
<keyword evidence="5 8" id="KW-0687">Ribonucleoprotein</keyword>
<dbReference type="InterPro" id="IPR020568">
    <property type="entry name" value="Ribosomal_Su5_D2-typ_SF"/>
</dbReference>
<comment type="function">
    <text evidence="6">Component of the mitochondrial ribosome (mitoribosome), a dedicated translation machinery responsible for the synthesis of mitochondrial genome-encoded proteins, including at least some of the essential transmembrane subunits of the mitochondrial respiratory chain. The mitoribosomes are attached to the mitochondrial inner membrane and translation products are cotranslationally integrated into the membrane.</text>
</comment>
<dbReference type="SUPFAM" id="SSF54211">
    <property type="entry name" value="Ribosomal protein S5 domain 2-like"/>
    <property type="match status" value="1"/>
</dbReference>
<dbReference type="FunFam" id="3.30.230.10:FF:000041">
    <property type="entry name" value="37S ribosomal protein S5"/>
    <property type="match status" value="1"/>
</dbReference>
<dbReference type="GO" id="GO:0006412">
    <property type="term" value="P:translation"/>
    <property type="evidence" value="ECO:0007669"/>
    <property type="project" value="InterPro"/>
</dbReference>
<dbReference type="InterPro" id="IPR013810">
    <property type="entry name" value="Ribosomal_uS5_N"/>
</dbReference>
<dbReference type="OrthoDB" id="309483at2759"/>
<dbReference type="InterPro" id="IPR014721">
    <property type="entry name" value="Ribsml_uS5_D2-typ_fold_subgr"/>
</dbReference>
<comment type="similarity">
    <text evidence="2 9">Belongs to the universal ribosomal protein uS5 family.</text>
</comment>
<dbReference type="PROSITE" id="PS50881">
    <property type="entry name" value="S5_DSRBD"/>
    <property type="match status" value="1"/>
</dbReference>
<dbReference type="FunFam" id="3.30.160.20:FF:000022">
    <property type="entry name" value="28S ribosomal protein S5, mitochondrial"/>
    <property type="match status" value="1"/>
</dbReference>
<evidence type="ECO:0000256" key="7">
    <source>
        <dbReference type="ARBA" id="ARBA00039335"/>
    </source>
</evidence>
<reference evidence="12 13" key="1">
    <citation type="submission" date="2019-09" db="EMBL/GenBank/DDBJ databases">
        <title>Draft genome of the ectomycorrhizal ascomycete Sphaerosporella brunnea.</title>
        <authorList>
            <consortium name="DOE Joint Genome Institute"/>
            <person name="Benucci G.M."/>
            <person name="Marozzi G."/>
            <person name="Antonielli L."/>
            <person name="Sanchez S."/>
            <person name="Marco P."/>
            <person name="Wang X."/>
            <person name="Falini L.B."/>
            <person name="Barry K."/>
            <person name="Haridas S."/>
            <person name="Lipzen A."/>
            <person name="Labutti K."/>
            <person name="Grigoriev I.V."/>
            <person name="Murat C."/>
            <person name="Martin F."/>
            <person name="Albertini E."/>
            <person name="Donnini D."/>
            <person name="Bonito G."/>
        </authorList>
    </citation>
    <scope>NUCLEOTIDE SEQUENCE [LARGE SCALE GENOMIC DNA]</scope>
    <source>
        <strain evidence="12 13">Sb_GMNB300</strain>
    </source>
</reference>
<gene>
    <name evidence="12" type="ORF">FN846DRAFT_899916</name>
</gene>
<dbReference type="Pfam" id="PF03719">
    <property type="entry name" value="Ribosomal_S5_C"/>
    <property type="match status" value="1"/>
</dbReference>
<dbReference type="GO" id="GO:0003723">
    <property type="term" value="F:RNA binding"/>
    <property type="evidence" value="ECO:0007669"/>
    <property type="project" value="InterPro"/>
</dbReference>
<dbReference type="GO" id="GO:0005763">
    <property type="term" value="C:mitochondrial small ribosomal subunit"/>
    <property type="evidence" value="ECO:0007669"/>
    <property type="project" value="UniProtKB-ARBA"/>
</dbReference>